<dbReference type="EMBL" id="PVZC01000003">
    <property type="protein sequence ID" value="PRX99662.1"/>
    <property type="molecule type" value="Genomic_DNA"/>
</dbReference>
<sequence>MGRSAGNAQKLIMQIFESWRLENLPEVSESKAFEIFSSELVLRPYGLGSEEIISGIVGGGQDGAIDSIYTFFDDSLLDEDSDVVSEISRAASFSQERPLELWIIQAKRTPGFSEEAIDKLENTLRRLLDLSEPEESLGLLYGAGLLNRIGLFRTAWYKLITRRPKIKVSVLYATPGDRRNVTPQVEAKLNSLRHVITSLIPAAAHVEVDLWGATELLQSYNERPSYALPMQYRESATSGRSHVALVTLKDYYDLIVDENGRLRRYLFEWNVRDYQGAVSVNQDIRKSLEQSHGPDFWWLNNGVTILCKEATSAGKTYSLSDIQIVNGLQTSHEIYEAVRSGRAVDIDDRMLLIRIIVTENTDTRDHVIKATNRQTTVTDAALRATDEVQRNIENYFLTEGWYYDRRKNFYKNEGKDTSKIVGIPMLGAALTAMGLARPDKARGKPSSLLKNDEDYKQVFSSKIDLEIYFWAAKMQRKVDAFIISDIAEANTSQKSNLKYHLSMLIVEKLNGSPVRAPGQLKELALRDASMDNNEIKSIFEKLKGWSDEYLTENQVILERATKSQKFSDYLLSRAANLRAS</sequence>
<dbReference type="InterPro" id="IPR018891">
    <property type="entry name" value="AIPR_C"/>
</dbReference>
<gene>
    <name evidence="2" type="ORF">CLV72_103267</name>
</gene>
<protein>
    <submittedName>
        <fullName evidence="2">AIPR protein</fullName>
    </submittedName>
</protein>
<dbReference type="Proteomes" id="UP000237846">
    <property type="component" value="Unassembled WGS sequence"/>
</dbReference>
<dbReference type="AlphaFoldDB" id="A0A2T0Q774"/>
<comment type="caution">
    <text evidence="2">The sequence shown here is derived from an EMBL/GenBank/DDBJ whole genome shotgun (WGS) entry which is preliminary data.</text>
</comment>
<evidence type="ECO:0000259" key="1">
    <source>
        <dbReference type="Pfam" id="PF10592"/>
    </source>
</evidence>
<proteinExistence type="predicted"/>
<evidence type="ECO:0000313" key="3">
    <source>
        <dbReference type="Proteomes" id="UP000237846"/>
    </source>
</evidence>
<organism evidence="2 3">
    <name type="scientific">Allonocardiopsis opalescens</name>
    <dbReference type="NCBI Taxonomy" id="1144618"/>
    <lineage>
        <taxon>Bacteria</taxon>
        <taxon>Bacillati</taxon>
        <taxon>Actinomycetota</taxon>
        <taxon>Actinomycetes</taxon>
        <taxon>Streptosporangiales</taxon>
        <taxon>Allonocardiopsis</taxon>
    </lineage>
</organism>
<accession>A0A2T0Q774</accession>
<feature type="domain" description="Abortive phage infection protein C-terminal" evidence="1">
    <location>
        <begin position="267"/>
        <end position="552"/>
    </location>
</feature>
<reference evidence="2 3" key="1">
    <citation type="submission" date="2018-03" db="EMBL/GenBank/DDBJ databases">
        <title>Genomic Encyclopedia of Archaeal and Bacterial Type Strains, Phase II (KMG-II): from individual species to whole genera.</title>
        <authorList>
            <person name="Goeker M."/>
        </authorList>
    </citation>
    <scope>NUCLEOTIDE SEQUENCE [LARGE SCALE GENOMIC DNA]</scope>
    <source>
        <strain evidence="2 3">DSM 45601</strain>
    </source>
</reference>
<name>A0A2T0Q774_9ACTN</name>
<dbReference type="Pfam" id="PF10592">
    <property type="entry name" value="AIPR"/>
    <property type="match status" value="1"/>
</dbReference>
<keyword evidence="3" id="KW-1185">Reference proteome</keyword>
<evidence type="ECO:0000313" key="2">
    <source>
        <dbReference type="EMBL" id="PRX99662.1"/>
    </source>
</evidence>